<evidence type="ECO:0000313" key="1">
    <source>
        <dbReference type="EMBL" id="KAH7938245.1"/>
    </source>
</evidence>
<protein>
    <submittedName>
        <fullName evidence="1">Uncharacterized protein</fullName>
    </submittedName>
</protein>
<keyword evidence="2" id="KW-1185">Reference proteome</keyword>
<reference evidence="1" key="1">
    <citation type="submission" date="2020-05" db="EMBL/GenBank/DDBJ databases">
        <title>Large-scale comparative analyses of tick genomes elucidate their genetic diversity and vector capacities.</title>
        <authorList>
            <person name="Jia N."/>
            <person name="Wang J."/>
            <person name="Shi W."/>
            <person name="Du L."/>
            <person name="Sun Y."/>
            <person name="Zhan W."/>
            <person name="Jiang J."/>
            <person name="Wang Q."/>
            <person name="Zhang B."/>
            <person name="Ji P."/>
            <person name="Sakyi L.B."/>
            <person name="Cui X."/>
            <person name="Yuan T."/>
            <person name="Jiang B."/>
            <person name="Yang W."/>
            <person name="Lam T.T.-Y."/>
            <person name="Chang Q."/>
            <person name="Ding S."/>
            <person name="Wang X."/>
            <person name="Zhu J."/>
            <person name="Ruan X."/>
            <person name="Zhao L."/>
            <person name="Wei J."/>
            <person name="Que T."/>
            <person name="Du C."/>
            <person name="Cheng J."/>
            <person name="Dai P."/>
            <person name="Han X."/>
            <person name="Huang E."/>
            <person name="Gao Y."/>
            <person name="Liu J."/>
            <person name="Shao H."/>
            <person name="Ye R."/>
            <person name="Li L."/>
            <person name="Wei W."/>
            <person name="Wang X."/>
            <person name="Wang C."/>
            <person name="Yang T."/>
            <person name="Huo Q."/>
            <person name="Li W."/>
            <person name="Guo W."/>
            <person name="Chen H."/>
            <person name="Zhou L."/>
            <person name="Ni X."/>
            <person name="Tian J."/>
            <person name="Zhou Y."/>
            <person name="Sheng Y."/>
            <person name="Liu T."/>
            <person name="Pan Y."/>
            <person name="Xia L."/>
            <person name="Li J."/>
            <person name="Zhao F."/>
            <person name="Cao W."/>
        </authorList>
    </citation>
    <scope>NUCLEOTIDE SEQUENCE</scope>
    <source>
        <strain evidence="1">Dsil-2018</strain>
    </source>
</reference>
<accession>A0ACB8CBK0</accession>
<sequence>MSFKGTWRLFRSLINPSQTRGKTQKQLRRALQGYQFTTAQLADTLGDRYLCRTEDPSGSEYTYSGKLNQQLDAPFELHDLKVALAKMRRGTAPGRDRMTVELLANLPGSGYLHFEEALKHSAATAGSAAGVDPRRDDAAQLPASEQLAEAACSTADLRLEGSLSNEYHDVDDSTGLSLIHSVSSDTSWSQSSYASSTSGCGAGGDGSRGLGSRNSGFDGCRGFATAPTTICVILDSLRAACSPSPARSSDDFLSVKVAIWDLTRPMFSCDGE</sequence>
<gene>
    <name evidence="1" type="ORF">HPB49_021836</name>
</gene>
<proteinExistence type="predicted"/>
<organism evidence="1 2">
    <name type="scientific">Dermacentor silvarum</name>
    <name type="common">Tick</name>
    <dbReference type="NCBI Taxonomy" id="543639"/>
    <lineage>
        <taxon>Eukaryota</taxon>
        <taxon>Metazoa</taxon>
        <taxon>Ecdysozoa</taxon>
        <taxon>Arthropoda</taxon>
        <taxon>Chelicerata</taxon>
        <taxon>Arachnida</taxon>
        <taxon>Acari</taxon>
        <taxon>Parasitiformes</taxon>
        <taxon>Ixodida</taxon>
        <taxon>Ixodoidea</taxon>
        <taxon>Ixodidae</taxon>
        <taxon>Rhipicephalinae</taxon>
        <taxon>Dermacentor</taxon>
    </lineage>
</organism>
<name>A0ACB8CBK0_DERSI</name>
<evidence type="ECO:0000313" key="2">
    <source>
        <dbReference type="Proteomes" id="UP000821865"/>
    </source>
</evidence>
<dbReference type="EMBL" id="CM023477">
    <property type="protein sequence ID" value="KAH7938245.1"/>
    <property type="molecule type" value="Genomic_DNA"/>
</dbReference>
<comment type="caution">
    <text evidence="1">The sequence shown here is derived from an EMBL/GenBank/DDBJ whole genome shotgun (WGS) entry which is preliminary data.</text>
</comment>
<dbReference type="Proteomes" id="UP000821865">
    <property type="component" value="Chromosome 8"/>
</dbReference>